<evidence type="ECO:0000259" key="5">
    <source>
        <dbReference type="Pfam" id="PF02558"/>
    </source>
</evidence>
<proteinExistence type="inferred from homology"/>
<dbReference type="InterPro" id="IPR013752">
    <property type="entry name" value="KPA_reductase"/>
</dbReference>
<evidence type="ECO:0000256" key="2">
    <source>
        <dbReference type="ARBA" id="ARBA00022857"/>
    </source>
</evidence>
<dbReference type="Gene3D" id="1.10.1040.10">
    <property type="entry name" value="N-(1-d-carboxylethyl)-l-norvaline Dehydrogenase, domain 2"/>
    <property type="match status" value="1"/>
</dbReference>
<dbReference type="NCBIfam" id="TIGR00745">
    <property type="entry name" value="apbA_panE"/>
    <property type="match status" value="1"/>
</dbReference>
<dbReference type="GO" id="GO:0015940">
    <property type="term" value="P:pantothenate biosynthetic process"/>
    <property type="evidence" value="ECO:0007669"/>
    <property type="project" value="InterPro"/>
</dbReference>
<reference evidence="7 8" key="1">
    <citation type="journal article" date="2016" name="Fungal Biol.">
        <title>The genome of Xylona heveae provides a window into fungal endophytism.</title>
        <authorList>
            <person name="Gazis R."/>
            <person name="Kuo A."/>
            <person name="Riley R."/>
            <person name="LaButti K."/>
            <person name="Lipzen A."/>
            <person name="Lin J."/>
            <person name="Amirebrahimi M."/>
            <person name="Hesse C.N."/>
            <person name="Spatafora J.W."/>
            <person name="Henrissat B."/>
            <person name="Hainaut M."/>
            <person name="Grigoriev I.V."/>
            <person name="Hibbett D.S."/>
        </authorList>
    </citation>
    <scope>NUCLEOTIDE SEQUENCE [LARGE SCALE GENOMIC DNA]</scope>
    <source>
        <strain evidence="7 8">TC161</strain>
    </source>
</reference>
<dbReference type="STRING" id="1328760.A0A164ZGX6"/>
<dbReference type="AlphaFoldDB" id="A0A164ZGX6"/>
<evidence type="ECO:0000313" key="7">
    <source>
        <dbReference type="EMBL" id="KZF19091.1"/>
    </source>
</evidence>
<feature type="domain" description="Ketopantoate reductase N-terminal" evidence="5">
    <location>
        <begin position="7"/>
        <end position="165"/>
    </location>
</feature>
<dbReference type="EMBL" id="KV407467">
    <property type="protein sequence ID" value="KZF19091.1"/>
    <property type="molecule type" value="Genomic_DNA"/>
</dbReference>
<name>A0A164ZGX6_XYLHT</name>
<gene>
    <name evidence="7" type="ORF">L228DRAFT_215167</name>
</gene>
<dbReference type="InterPro" id="IPR036291">
    <property type="entry name" value="NAD(P)-bd_dom_sf"/>
</dbReference>
<dbReference type="PANTHER" id="PTHR21708:SF30">
    <property type="entry name" value="2-DEHYDROPANTOATE 2-REDUCTASE-RELATED"/>
    <property type="match status" value="1"/>
</dbReference>
<dbReference type="PANTHER" id="PTHR21708">
    <property type="entry name" value="PROBABLE 2-DEHYDROPANTOATE 2-REDUCTASE"/>
    <property type="match status" value="1"/>
</dbReference>
<dbReference type="Pfam" id="PF08546">
    <property type="entry name" value="ApbA_C"/>
    <property type="match status" value="1"/>
</dbReference>
<evidence type="ECO:0000313" key="8">
    <source>
        <dbReference type="Proteomes" id="UP000076632"/>
    </source>
</evidence>
<feature type="domain" description="Ketopantoate reductase C-terminal" evidence="6">
    <location>
        <begin position="202"/>
        <end position="322"/>
    </location>
</feature>
<dbReference type="OMA" id="VQWRTKE"/>
<accession>A0A164ZGX6</accession>
<dbReference type="FunCoup" id="A0A164ZGX6">
    <property type="interactions" value="31"/>
</dbReference>
<comment type="similarity">
    <text evidence="1 4">Belongs to the ketopantoate reductase family.</text>
</comment>
<dbReference type="InterPro" id="IPR013328">
    <property type="entry name" value="6PGD_dom2"/>
</dbReference>
<dbReference type="InterPro" id="IPR051402">
    <property type="entry name" value="KPR-Related"/>
</dbReference>
<protein>
    <recommendedName>
        <fullName evidence="4">2-dehydropantoate 2-reductase</fullName>
        <ecNumber evidence="4">1.1.1.169</ecNumber>
    </recommendedName>
    <alternativeName>
        <fullName evidence="4">Ketopantoate reductase</fullName>
    </alternativeName>
</protein>
<dbReference type="FunFam" id="1.10.1040.10:FF:000017">
    <property type="entry name" value="2-dehydropantoate 2-reductase"/>
    <property type="match status" value="1"/>
</dbReference>
<dbReference type="InterPro" id="IPR013332">
    <property type="entry name" value="KPR_N"/>
</dbReference>
<dbReference type="OrthoDB" id="3609at2759"/>
<dbReference type="GO" id="GO:0005737">
    <property type="term" value="C:cytoplasm"/>
    <property type="evidence" value="ECO:0007669"/>
    <property type="project" value="TreeGrafter"/>
</dbReference>
<dbReference type="RefSeq" id="XP_018184646.1">
    <property type="nucleotide sequence ID" value="XM_018330065.1"/>
</dbReference>
<keyword evidence="8" id="KW-1185">Reference proteome</keyword>
<dbReference type="InParanoid" id="A0A164ZGX6"/>
<dbReference type="Gene3D" id="3.40.50.720">
    <property type="entry name" value="NAD(P)-binding Rossmann-like Domain"/>
    <property type="match status" value="1"/>
</dbReference>
<dbReference type="SUPFAM" id="SSF48179">
    <property type="entry name" value="6-phosphogluconate dehydrogenase C-terminal domain-like"/>
    <property type="match status" value="1"/>
</dbReference>
<evidence type="ECO:0000259" key="6">
    <source>
        <dbReference type="Pfam" id="PF08546"/>
    </source>
</evidence>
<dbReference type="InterPro" id="IPR008927">
    <property type="entry name" value="6-PGluconate_DH-like_C_sf"/>
</dbReference>
<comment type="catalytic activity">
    <reaction evidence="4">
        <text>(R)-pantoate + NADP(+) = 2-dehydropantoate + NADPH + H(+)</text>
        <dbReference type="Rhea" id="RHEA:16233"/>
        <dbReference type="ChEBI" id="CHEBI:11561"/>
        <dbReference type="ChEBI" id="CHEBI:15378"/>
        <dbReference type="ChEBI" id="CHEBI:15980"/>
        <dbReference type="ChEBI" id="CHEBI:57783"/>
        <dbReference type="ChEBI" id="CHEBI:58349"/>
        <dbReference type="EC" id="1.1.1.169"/>
    </reaction>
</comment>
<keyword evidence="3 4" id="KW-0560">Oxidoreductase</keyword>
<dbReference type="Pfam" id="PF02558">
    <property type="entry name" value="ApbA"/>
    <property type="match status" value="1"/>
</dbReference>
<dbReference type="EC" id="1.1.1.169" evidence="4"/>
<dbReference type="Proteomes" id="UP000076632">
    <property type="component" value="Unassembled WGS sequence"/>
</dbReference>
<evidence type="ECO:0000256" key="3">
    <source>
        <dbReference type="ARBA" id="ARBA00023002"/>
    </source>
</evidence>
<organism evidence="7 8">
    <name type="scientific">Xylona heveae (strain CBS 132557 / TC161)</name>
    <dbReference type="NCBI Taxonomy" id="1328760"/>
    <lineage>
        <taxon>Eukaryota</taxon>
        <taxon>Fungi</taxon>
        <taxon>Dikarya</taxon>
        <taxon>Ascomycota</taxon>
        <taxon>Pezizomycotina</taxon>
        <taxon>Xylonomycetes</taxon>
        <taxon>Xylonales</taxon>
        <taxon>Xylonaceae</taxon>
        <taxon>Xylona</taxon>
    </lineage>
</organism>
<dbReference type="GO" id="GO:0008677">
    <property type="term" value="F:2-dehydropantoate 2-reductase activity"/>
    <property type="evidence" value="ECO:0007669"/>
    <property type="project" value="UniProtKB-EC"/>
</dbReference>
<sequence length="343" mass="37238">MAEKASVLLIGSGGVGTIAAVNLERGGLASVTAVLRSNYNIVKESGFDIQSCDHGHLEGWRPSKIINRIPDVAKENLRPFDYIICTTKNLPDIPPTVTDLIRPAVTPGHTAVVLIQNGLNIEKPLLAAFPQNVILSGVSLIGSKEPTPAKILHEFEDQLLVGAFNNPQLDSEHQQSVARKFVEIYSAGGKTKCEYQAKVGWYRWRKLVYNACLNPICAITGLDTGRIRLADGAIAGLLYPAMEEIRAAAKAAGHVLPDDIAHQMLTIEPVELYLSPSMLVDSRKGNFIEVETILGEPLREGRALGVPMPTLSVLYELGRAIQWGRKESRGMVSIPPKQVPGDV</sequence>
<dbReference type="GeneID" id="28895202"/>
<evidence type="ECO:0000256" key="1">
    <source>
        <dbReference type="ARBA" id="ARBA00007870"/>
    </source>
</evidence>
<dbReference type="SUPFAM" id="SSF51735">
    <property type="entry name" value="NAD(P)-binding Rossmann-fold domains"/>
    <property type="match status" value="1"/>
</dbReference>
<dbReference type="InterPro" id="IPR003710">
    <property type="entry name" value="ApbA"/>
</dbReference>
<evidence type="ECO:0000256" key="4">
    <source>
        <dbReference type="RuleBase" id="RU362068"/>
    </source>
</evidence>
<comment type="function">
    <text evidence="4">Catalyzes the NADPH-dependent reduction of ketopantoate into pantoic acid.</text>
</comment>
<keyword evidence="2 4" id="KW-0521">NADP</keyword>